<sequence length="91" mass="9932">MTNRPCFHLAIPVDDIVAAREFYGGVLGLSEGRSDTLWVDWNFYGHRVVTHQTADGSPDLRATTPSMTTGSRCRTSAPSSPTTTSTTSRTR</sequence>
<accession>A0AC61U2Q7</accession>
<evidence type="ECO:0000313" key="2">
    <source>
        <dbReference type="Proteomes" id="UP001059663"/>
    </source>
</evidence>
<proteinExistence type="predicted"/>
<protein>
    <submittedName>
        <fullName evidence="1">Uncharacterized protein</fullName>
    </submittedName>
</protein>
<gene>
    <name evidence="1" type="ORF">LP422_17690</name>
</gene>
<reference evidence="1" key="1">
    <citation type="submission" date="2021-11" db="EMBL/GenBank/DDBJ databases">
        <title>Study of the species diversity of bacterial strains isolated from a unique natural object - Shulgan-Tash cave (Bashkiria).</title>
        <authorList>
            <person name="Sazanova A.L."/>
            <person name="Chirak E.R."/>
            <person name="Safronova V.I."/>
        </authorList>
    </citation>
    <scope>NUCLEOTIDE SEQUENCE</scope>
    <source>
        <strain evidence="1">P1</strain>
    </source>
</reference>
<name>A0AC61U2Q7_9MICO</name>
<organism evidence="1 2">
    <name type="scientific">Janibacter limosus</name>
    <dbReference type="NCBI Taxonomy" id="53458"/>
    <lineage>
        <taxon>Bacteria</taxon>
        <taxon>Bacillati</taxon>
        <taxon>Actinomycetota</taxon>
        <taxon>Actinomycetes</taxon>
        <taxon>Micrococcales</taxon>
        <taxon>Intrasporangiaceae</taxon>
        <taxon>Janibacter</taxon>
    </lineage>
</organism>
<dbReference type="Proteomes" id="UP001059663">
    <property type="component" value="Chromosome"/>
</dbReference>
<dbReference type="EMBL" id="CP087977">
    <property type="protein sequence ID" value="UUZ44294.1"/>
    <property type="molecule type" value="Genomic_DNA"/>
</dbReference>
<evidence type="ECO:0000313" key="1">
    <source>
        <dbReference type="EMBL" id="UUZ44294.1"/>
    </source>
</evidence>